<organism evidence="3 4">
    <name type="scientific">Vibrio maritimus</name>
    <dbReference type="NCBI Taxonomy" id="990268"/>
    <lineage>
        <taxon>Bacteria</taxon>
        <taxon>Pseudomonadati</taxon>
        <taxon>Pseudomonadota</taxon>
        <taxon>Gammaproteobacteria</taxon>
        <taxon>Vibrionales</taxon>
        <taxon>Vibrionaceae</taxon>
        <taxon>Vibrio</taxon>
    </lineage>
</organism>
<dbReference type="InterPro" id="IPR015942">
    <property type="entry name" value="Asp/Glu/hydantoin_racemase"/>
</dbReference>
<comment type="caution">
    <text evidence="3">The sequence shown here is derived from an EMBL/GenBank/DDBJ whole genome shotgun (WGS) entry which is preliminary data.</text>
</comment>
<protein>
    <submittedName>
        <fullName evidence="3">Aspartate racemase</fullName>
        <ecNumber evidence="3">5.1.1.13</ecNumber>
    </submittedName>
</protein>
<evidence type="ECO:0000313" key="3">
    <source>
        <dbReference type="EMBL" id="GAL20458.1"/>
    </source>
</evidence>
<dbReference type="AlphaFoldDB" id="A0A090S112"/>
<gene>
    <name evidence="3" type="ORF">JCM19235_3460</name>
</gene>
<dbReference type="Proteomes" id="UP000029228">
    <property type="component" value="Unassembled WGS sequence"/>
</dbReference>
<sequence>MNLLSRTNNERRNFWHHGKHGPQADALFQDIIAREENKQGAQSDQEHMSLVVINNSDIPDRSEAINEGGPDPVPEMVRSAQIMELNHVEFAVMPCNTAHHFRPQVQKQTRVYLVDMLKATTEKIQAQNPQAAVGVLCTTGTYNSGIYDRYLTEDKITYFKPNTEEQENYVHSAIYGHKTGEKTPSGQDIREKCGIKAGELDKNAELLSKAIESLKTQGVNTVILGCTELPLVRPALEKNFPEIYFIDPMEAVAERVVHIYRRADKILNSTPITDTTPIKIADIVNEDDMVTYVVEKARQARREALLKAS</sequence>
<dbReference type="InterPro" id="IPR033134">
    <property type="entry name" value="Asp/Glu_racemase_AS_2"/>
</dbReference>
<evidence type="ECO:0000313" key="4">
    <source>
        <dbReference type="Proteomes" id="UP000029228"/>
    </source>
</evidence>
<dbReference type="Pfam" id="PF01177">
    <property type="entry name" value="Asp_Glu_race"/>
    <property type="match status" value="1"/>
</dbReference>
<dbReference type="EC" id="5.1.1.13" evidence="3"/>
<dbReference type="SUPFAM" id="SSF53681">
    <property type="entry name" value="Aspartate/glutamate racemase"/>
    <property type="match status" value="2"/>
</dbReference>
<dbReference type="PANTHER" id="PTHR21198">
    <property type="entry name" value="GLUTAMATE RACEMASE"/>
    <property type="match status" value="1"/>
</dbReference>
<dbReference type="GO" id="GO:0047689">
    <property type="term" value="F:aspartate racemase activity"/>
    <property type="evidence" value="ECO:0007669"/>
    <property type="project" value="UniProtKB-EC"/>
</dbReference>
<dbReference type="Gene3D" id="3.40.50.1860">
    <property type="match status" value="2"/>
</dbReference>
<dbReference type="PROSITE" id="PS00924">
    <property type="entry name" value="ASP_GLU_RACEMASE_2"/>
    <property type="match status" value="1"/>
</dbReference>
<dbReference type="InterPro" id="IPR004380">
    <property type="entry name" value="Asp_race"/>
</dbReference>
<dbReference type="InterPro" id="IPR001920">
    <property type="entry name" value="Asp/Glu_race"/>
</dbReference>
<accession>A0A090S112</accession>
<evidence type="ECO:0000256" key="1">
    <source>
        <dbReference type="ARBA" id="ARBA00007847"/>
    </source>
</evidence>
<dbReference type="NCBIfam" id="TIGR00035">
    <property type="entry name" value="asp_race"/>
    <property type="match status" value="1"/>
</dbReference>
<dbReference type="PANTHER" id="PTHR21198:SF7">
    <property type="entry name" value="ASPARTATE-GLUTAMATE RACEMASE FAMILY"/>
    <property type="match status" value="1"/>
</dbReference>
<keyword evidence="4" id="KW-1185">Reference proteome</keyword>
<evidence type="ECO:0000256" key="2">
    <source>
        <dbReference type="ARBA" id="ARBA00023235"/>
    </source>
</evidence>
<name>A0A090S112_9VIBR</name>
<dbReference type="EMBL" id="BBMR01000006">
    <property type="protein sequence ID" value="GAL20458.1"/>
    <property type="molecule type" value="Genomic_DNA"/>
</dbReference>
<reference evidence="3 4" key="1">
    <citation type="submission" date="2014-09" db="EMBL/GenBank/DDBJ databases">
        <title>Vibrio maritimus JCM 19235. (C45) whole genome shotgun sequence.</title>
        <authorList>
            <person name="Sawabe T."/>
            <person name="Meirelles P."/>
            <person name="Nakanishi M."/>
            <person name="Sayaka M."/>
            <person name="Hattori M."/>
            <person name="Ohkuma M."/>
        </authorList>
    </citation>
    <scope>NUCLEOTIDE SEQUENCE [LARGE SCALE GENOMIC DNA]</scope>
    <source>
        <strain evidence="4">JCM19235</strain>
    </source>
</reference>
<proteinExistence type="inferred from homology"/>
<dbReference type="STRING" id="990268.JCM19235_3460"/>
<keyword evidence="2 3" id="KW-0413">Isomerase</keyword>
<reference evidence="3 4" key="2">
    <citation type="submission" date="2014-09" db="EMBL/GenBank/DDBJ databases">
        <authorList>
            <consortium name="NBRP consortium"/>
            <person name="Sawabe T."/>
            <person name="Meirelles P."/>
            <person name="Nakanishi M."/>
            <person name="Sayaka M."/>
            <person name="Hattori M."/>
            <person name="Ohkuma M."/>
        </authorList>
    </citation>
    <scope>NUCLEOTIDE SEQUENCE [LARGE SCALE GENOMIC DNA]</scope>
    <source>
        <strain evidence="4">JCM19235</strain>
    </source>
</reference>
<comment type="similarity">
    <text evidence="1">Belongs to the aspartate/glutamate racemases family.</text>
</comment>